<accession>A0A0G4EDP6</accession>
<keyword evidence="2" id="KW-0472">Membrane</keyword>
<dbReference type="InterPro" id="IPR013320">
    <property type="entry name" value="ConA-like_dom_sf"/>
</dbReference>
<dbReference type="AlphaFoldDB" id="A0A0G4EDP6"/>
<keyword evidence="4" id="KW-1185">Reference proteome</keyword>
<evidence type="ECO:0000256" key="1">
    <source>
        <dbReference type="SAM" id="MobiDB-lite"/>
    </source>
</evidence>
<keyword evidence="2" id="KW-0812">Transmembrane</keyword>
<evidence type="ECO:0000313" key="4">
    <source>
        <dbReference type="Proteomes" id="UP000041254"/>
    </source>
</evidence>
<evidence type="ECO:0000256" key="2">
    <source>
        <dbReference type="SAM" id="Phobius"/>
    </source>
</evidence>
<reference evidence="3 4" key="1">
    <citation type="submission" date="2014-11" db="EMBL/GenBank/DDBJ databases">
        <authorList>
            <person name="Zhu J."/>
            <person name="Qi W."/>
            <person name="Song R."/>
        </authorList>
    </citation>
    <scope>NUCLEOTIDE SEQUENCE [LARGE SCALE GENOMIC DNA]</scope>
</reference>
<dbReference type="VEuPathDB" id="CryptoDB:Vbra_4903"/>
<feature type="compositionally biased region" description="Polar residues" evidence="1">
    <location>
        <begin position="301"/>
        <end position="312"/>
    </location>
</feature>
<organism evidence="3 4">
    <name type="scientific">Vitrella brassicaformis (strain CCMP3155)</name>
    <dbReference type="NCBI Taxonomy" id="1169540"/>
    <lineage>
        <taxon>Eukaryota</taxon>
        <taxon>Sar</taxon>
        <taxon>Alveolata</taxon>
        <taxon>Colpodellida</taxon>
        <taxon>Vitrellaceae</taxon>
        <taxon>Vitrella</taxon>
    </lineage>
</organism>
<feature type="transmembrane region" description="Helical" evidence="2">
    <location>
        <begin position="354"/>
        <end position="375"/>
    </location>
</feature>
<keyword evidence="2" id="KW-1133">Transmembrane helix</keyword>
<feature type="region of interest" description="Disordered" evidence="1">
    <location>
        <begin position="293"/>
        <end position="316"/>
    </location>
</feature>
<gene>
    <name evidence="3" type="ORF">Vbra_4903</name>
</gene>
<dbReference type="InParanoid" id="A0A0G4EDP6"/>
<protein>
    <submittedName>
        <fullName evidence="3">Uncharacterized protein</fullName>
    </submittedName>
</protein>
<sequence>MEVSCEAEGADQKTCSPQPAQLVERMNLRISLWPCDPEPFWAEWWVGRFDATALPLTIYFDFVKAYDYGYVTKGFTLRWIDEFDHLNTTRWEIGAHTFDVNYAHFTPDNAVIVKSEDHDPTSDGSYLALSMTEKGRKVNPSPPSSSIPHDELNVLPVTQVYNDWDPPAKTYLLEGKVCETVGVMNAPGKRYSGGFGSFTTEIADESDSLQKCAAMCVEHYNSSVCRFFSVFSANSTLYCSGFHAPEREIDDPTAMSGVVCSSAHRPEVATTPAPMAESEPEEDEPLLLLEGEEEDTDETATRQLQTDASTDASGHIGETATKMFSSAAKEAADMTEMALDQEAATEVEEAHMPIWIILAVTVAAVLAVATFGLFVPPCVKKRRAETKAGAVEKACINTFTPQSVTSRV</sequence>
<dbReference type="Gene3D" id="2.60.120.200">
    <property type="match status" value="1"/>
</dbReference>
<evidence type="ECO:0000313" key="3">
    <source>
        <dbReference type="EMBL" id="CEL94060.1"/>
    </source>
</evidence>
<feature type="region of interest" description="Disordered" evidence="1">
    <location>
        <begin position="265"/>
        <end position="284"/>
    </location>
</feature>
<proteinExistence type="predicted"/>
<dbReference type="EMBL" id="CDMY01000204">
    <property type="protein sequence ID" value="CEL94060.1"/>
    <property type="molecule type" value="Genomic_DNA"/>
</dbReference>
<name>A0A0G4EDP6_VITBC</name>
<dbReference type="PhylomeDB" id="A0A0G4EDP6"/>
<dbReference type="Proteomes" id="UP000041254">
    <property type="component" value="Unassembled WGS sequence"/>
</dbReference>
<dbReference type="SUPFAM" id="SSF49899">
    <property type="entry name" value="Concanavalin A-like lectins/glucanases"/>
    <property type="match status" value="1"/>
</dbReference>